<dbReference type="AlphaFoldDB" id="A0A918FQ74"/>
<feature type="transmembrane region" description="Helical" evidence="1">
    <location>
        <begin position="99"/>
        <end position="118"/>
    </location>
</feature>
<feature type="transmembrane region" description="Helical" evidence="1">
    <location>
        <begin position="245"/>
        <end position="268"/>
    </location>
</feature>
<protein>
    <submittedName>
        <fullName evidence="2">Membrane protein</fullName>
    </submittedName>
</protein>
<dbReference type="InterPro" id="IPR010640">
    <property type="entry name" value="Low_temperature_requirement_A"/>
</dbReference>
<keyword evidence="1" id="KW-0472">Membrane</keyword>
<reference evidence="2" key="1">
    <citation type="journal article" date="2014" name="Int. J. Syst. Evol. Microbiol.">
        <title>Complete genome sequence of Corynebacterium casei LMG S-19264T (=DSM 44701T), isolated from a smear-ripened cheese.</title>
        <authorList>
            <consortium name="US DOE Joint Genome Institute (JGI-PGF)"/>
            <person name="Walter F."/>
            <person name="Albersmeier A."/>
            <person name="Kalinowski J."/>
            <person name="Ruckert C."/>
        </authorList>
    </citation>
    <scope>NUCLEOTIDE SEQUENCE</scope>
    <source>
        <strain evidence="2">JCM 4386</strain>
    </source>
</reference>
<gene>
    <name evidence="2" type="ORF">GCM10010269_01450</name>
</gene>
<reference evidence="2" key="2">
    <citation type="submission" date="2020-09" db="EMBL/GenBank/DDBJ databases">
        <authorList>
            <person name="Sun Q."/>
            <person name="Ohkuma M."/>
        </authorList>
    </citation>
    <scope>NUCLEOTIDE SEQUENCE</scope>
    <source>
        <strain evidence="2">JCM 4386</strain>
    </source>
</reference>
<dbReference type="PANTHER" id="PTHR36840">
    <property type="entry name" value="BLL5714 PROTEIN"/>
    <property type="match status" value="1"/>
</dbReference>
<organism evidence="2 3">
    <name type="scientific">Streptomyces humidus</name>
    <dbReference type="NCBI Taxonomy" id="52259"/>
    <lineage>
        <taxon>Bacteria</taxon>
        <taxon>Bacillati</taxon>
        <taxon>Actinomycetota</taxon>
        <taxon>Actinomycetes</taxon>
        <taxon>Kitasatosporales</taxon>
        <taxon>Streptomycetaceae</taxon>
        <taxon>Streptomyces</taxon>
    </lineage>
</organism>
<dbReference type="PANTHER" id="PTHR36840:SF1">
    <property type="entry name" value="BLL5714 PROTEIN"/>
    <property type="match status" value="1"/>
</dbReference>
<evidence type="ECO:0000313" key="2">
    <source>
        <dbReference type="EMBL" id="GGR66501.1"/>
    </source>
</evidence>
<keyword evidence="1" id="KW-1133">Transmembrane helix</keyword>
<keyword evidence="3" id="KW-1185">Reference proteome</keyword>
<feature type="transmembrane region" description="Helical" evidence="1">
    <location>
        <begin position="156"/>
        <end position="175"/>
    </location>
</feature>
<feature type="transmembrane region" description="Helical" evidence="1">
    <location>
        <begin position="289"/>
        <end position="309"/>
    </location>
</feature>
<proteinExistence type="predicted"/>
<feature type="transmembrane region" description="Helical" evidence="1">
    <location>
        <begin position="66"/>
        <end position="87"/>
    </location>
</feature>
<dbReference type="Pfam" id="PF06772">
    <property type="entry name" value="LtrA"/>
    <property type="match status" value="1"/>
</dbReference>
<name>A0A918FQ74_9ACTN</name>
<accession>A0A918FQ74</accession>
<feature type="transmembrane region" description="Helical" evidence="1">
    <location>
        <begin position="124"/>
        <end position="144"/>
    </location>
</feature>
<dbReference type="EMBL" id="BMTL01000001">
    <property type="protein sequence ID" value="GGR66501.1"/>
    <property type="molecule type" value="Genomic_DNA"/>
</dbReference>
<feature type="transmembrane region" description="Helical" evidence="1">
    <location>
        <begin position="218"/>
        <end position="239"/>
    </location>
</feature>
<evidence type="ECO:0000256" key="1">
    <source>
        <dbReference type="SAM" id="Phobius"/>
    </source>
</evidence>
<keyword evidence="1" id="KW-0812">Transmembrane</keyword>
<feature type="transmembrane region" description="Helical" evidence="1">
    <location>
        <begin position="321"/>
        <end position="338"/>
    </location>
</feature>
<dbReference type="Proteomes" id="UP000606194">
    <property type="component" value="Unassembled WGS sequence"/>
</dbReference>
<sequence length="397" mass="42707">MQDVMSQSTTIFTAWYRPMLARQAGEEHRAASALELFFDLCFVVAVAQASSAFEHELVSGRPGRGLLGYALVFFAIWWAWMNFTWFASAYDTDDVPYRLLTLVQIIGALVMAAGASAALEHGDFAVITWGYVVMRLAMVSQWVRAACTDRERRRSALRYAVGILVLQVAWLVRLAGPVDGGTVTFAVLAVLELAVPVWAERAEGTAWHPQHIAERYGLFTLIVLGESVMAAGLAVGAALETHQRLGAVLPVALGGLLTVFALWWMYFAQDAPRRLRTQRTAMSWGYGHYVVFAAAAAVGAALAVNVAHVTGDRALTDVQAAAVYTVPVALFVTCVWLLHRRAAQVSAAGNVLPPAAAVVVLSLTFAPFSVLGTGVVASLLIAGSVVIARREEEESGS</sequence>
<comment type="caution">
    <text evidence="2">The sequence shown here is derived from an EMBL/GenBank/DDBJ whole genome shotgun (WGS) entry which is preliminary data.</text>
</comment>
<evidence type="ECO:0000313" key="3">
    <source>
        <dbReference type="Proteomes" id="UP000606194"/>
    </source>
</evidence>